<organism evidence="1 2">
    <name type="scientific">Geomonas limicola</name>
    <dbReference type="NCBI Taxonomy" id="2740186"/>
    <lineage>
        <taxon>Bacteria</taxon>
        <taxon>Pseudomonadati</taxon>
        <taxon>Thermodesulfobacteriota</taxon>
        <taxon>Desulfuromonadia</taxon>
        <taxon>Geobacterales</taxon>
        <taxon>Geobacteraceae</taxon>
        <taxon>Geomonas</taxon>
    </lineage>
</organism>
<keyword evidence="2" id="KW-1185">Reference proteome</keyword>
<comment type="caution">
    <text evidence="1">The sequence shown here is derived from an EMBL/GenBank/DDBJ whole genome shotgun (WGS) entry which is preliminary data.</text>
</comment>
<name>A0A6V8NB65_9BACT</name>
<accession>A0A6V8NB65</accession>
<reference evidence="2" key="1">
    <citation type="submission" date="2020-06" db="EMBL/GenBank/DDBJ databases">
        <title>Draft genomic sequecing of Geomonas sp. Red745.</title>
        <authorList>
            <person name="Itoh H."/>
            <person name="Xu Z.X."/>
            <person name="Ushijima N."/>
            <person name="Masuda Y."/>
            <person name="Shiratori Y."/>
            <person name="Senoo K."/>
        </authorList>
    </citation>
    <scope>NUCLEOTIDE SEQUENCE [LARGE SCALE GENOMIC DNA]</scope>
    <source>
        <strain evidence="2">Red745</strain>
    </source>
</reference>
<dbReference type="Proteomes" id="UP000587586">
    <property type="component" value="Unassembled WGS sequence"/>
</dbReference>
<protein>
    <submittedName>
        <fullName evidence="1">Uncharacterized protein</fullName>
    </submittedName>
</protein>
<dbReference type="RefSeq" id="WP_183361599.1">
    <property type="nucleotide sequence ID" value="NZ_BLXZ01000005.1"/>
</dbReference>
<gene>
    <name evidence="1" type="ORF">GMLC_26260</name>
</gene>
<dbReference type="AlphaFoldDB" id="A0A6V8NB65"/>
<sequence length="113" mass="12391">MLLHYHLLNMCLAELAKLRHHGLHKIRLEIVIIQLKRLLLDEDVAASLISNAESEDWFLALYGAFSRLGKAPELGQAIDDLIESVARLRSLVERQPGIAAGADSGSLLGKDPG</sequence>
<proteinExistence type="predicted"/>
<evidence type="ECO:0000313" key="2">
    <source>
        <dbReference type="Proteomes" id="UP000587586"/>
    </source>
</evidence>
<dbReference type="EMBL" id="BLXZ01000005">
    <property type="protein sequence ID" value="GFO69047.1"/>
    <property type="molecule type" value="Genomic_DNA"/>
</dbReference>
<evidence type="ECO:0000313" key="1">
    <source>
        <dbReference type="EMBL" id="GFO69047.1"/>
    </source>
</evidence>